<dbReference type="AlphaFoldDB" id="A0AAQ3X4V0"/>
<sequence>MINLHLKESYTERSYLGKPEYTCKHCDAIFWFNERNKSMSRCNGHQSIYSNCCKNSKIKIPKYKNPPPYLYDLIHHKIDG</sequence>
<reference evidence="1 2" key="1">
    <citation type="submission" date="2024-02" db="EMBL/GenBank/DDBJ databases">
        <title>High-quality chromosome-scale genome assembly of Pensacola bahiagrass (Paspalum notatum Flugge var. saurae).</title>
        <authorList>
            <person name="Vega J.M."/>
            <person name="Podio M."/>
            <person name="Orjuela J."/>
            <person name="Siena L.A."/>
            <person name="Pessino S.C."/>
            <person name="Combes M.C."/>
            <person name="Mariac C."/>
            <person name="Albertini E."/>
            <person name="Pupilli F."/>
            <person name="Ortiz J.P.A."/>
            <person name="Leblanc O."/>
        </authorList>
    </citation>
    <scope>NUCLEOTIDE SEQUENCE [LARGE SCALE GENOMIC DNA]</scope>
    <source>
        <strain evidence="1">R1</strain>
        <tissue evidence="1">Leaf</tissue>
    </source>
</reference>
<keyword evidence="2" id="KW-1185">Reference proteome</keyword>
<name>A0AAQ3X4V0_PASNO</name>
<dbReference type="Proteomes" id="UP001341281">
    <property type="component" value="Chromosome 07"/>
</dbReference>
<organism evidence="1 2">
    <name type="scientific">Paspalum notatum var. saurae</name>
    <dbReference type="NCBI Taxonomy" id="547442"/>
    <lineage>
        <taxon>Eukaryota</taxon>
        <taxon>Viridiplantae</taxon>
        <taxon>Streptophyta</taxon>
        <taxon>Embryophyta</taxon>
        <taxon>Tracheophyta</taxon>
        <taxon>Spermatophyta</taxon>
        <taxon>Magnoliopsida</taxon>
        <taxon>Liliopsida</taxon>
        <taxon>Poales</taxon>
        <taxon>Poaceae</taxon>
        <taxon>PACMAD clade</taxon>
        <taxon>Panicoideae</taxon>
        <taxon>Andropogonodae</taxon>
        <taxon>Paspaleae</taxon>
        <taxon>Paspalinae</taxon>
        <taxon>Paspalum</taxon>
    </lineage>
</organism>
<evidence type="ECO:0000313" key="1">
    <source>
        <dbReference type="EMBL" id="WVZ85873.1"/>
    </source>
</evidence>
<protein>
    <submittedName>
        <fullName evidence="1">Uncharacterized protein</fullName>
    </submittedName>
</protein>
<evidence type="ECO:0000313" key="2">
    <source>
        <dbReference type="Proteomes" id="UP001341281"/>
    </source>
</evidence>
<gene>
    <name evidence="1" type="ORF">U9M48_032732</name>
</gene>
<dbReference type="EMBL" id="CP144751">
    <property type="protein sequence ID" value="WVZ85873.1"/>
    <property type="molecule type" value="Genomic_DNA"/>
</dbReference>
<proteinExistence type="predicted"/>
<accession>A0AAQ3X4V0</accession>